<protein>
    <submittedName>
        <fullName evidence="2">Uncharacterized protein</fullName>
    </submittedName>
</protein>
<dbReference type="AlphaFoldDB" id="A0A1J5PZ81"/>
<organism evidence="2">
    <name type="scientific">mine drainage metagenome</name>
    <dbReference type="NCBI Taxonomy" id="410659"/>
    <lineage>
        <taxon>unclassified sequences</taxon>
        <taxon>metagenomes</taxon>
        <taxon>ecological metagenomes</taxon>
    </lineage>
</organism>
<feature type="transmembrane region" description="Helical" evidence="1">
    <location>
        <begin position="441"/>
        <end position="459"/>
    </location>
</feature>
<evidence type="ECO:0000256" key="1">
    <source>
        <dbReference type="SAM" id="Phobius"/>
    </source>
</evidence>
<dbReference type="InterPro" id="IPR013783">
    <property type="entry name" value="Ig-like_fold"/>
</dbReference>
<name>A0A1J5PZ81_9ZZZZ</name>
<reference evidence="2" key="1">
    <citation type="submission" date="2016-10" db="EMBL/GenBank/DDBJ databases">
        <title>Sequence of Gallionella enrichment culture.</title>
        <authorList>
            <person name="Poehlein A."/>
            <person name="Muehling M."/>
            <person name="Daniel R."/>
        </authorList>
    </citation>
    <scope>NUCLEOTIDE SEQUENCE</scope>
</reference>
<sequence>MTSDTGTVNTAGTTLTLPAGNTLATVTVTTPNVGTITANVYQETAAGSGIFSSTAAETVTITVNAAMSSNTYSQAKSTVYGFSGDTTTAGAATATTDAAFSVSALSTASTTPVATFEVTQNDTNGVALTSGFKYVSVTASIGAVQSTHTVNAGSYVSVAAAAVQRFWIAPDGRTGAATITVAINGVTVKTYSITFYSNTVASLTATVIKSNVNAAAVTGFTAPTHVLSVVAKDSSGNAIPSLSNLTATSSDTAIANVAAPVWSSADSVYYVTVTGVASGTATVTIKDSSATVSTTAVLKVSKAVASTVTLSLDKAAYAPGDKGTVTLTAKDSNGSPVADGTYTAFLTGALTASASVTSTLLAADVTFTNGVATATFYAPLIGGPFSINGTTGTAATLATAVQSAALSAAATVTTTPDAAVAAAKAAADAATAAVATLSTTVATLIAAISYQLRVLNVLIKRIMTKLRIR</sequence>
<dbReference type="Gene3D" id="2.60.40.10">
    <property type="entry name" value="Immunoglobulins"/>
    <property type="match status" value="1"/>
</dbReference>
<gene>
    <name evidence="2" type="ORF">GALL_420590</name>
</gene>
<keyword evidence="1" id="KW-1133">Transmembrane helix</keyword>
<comment type="caution">
    <text evidence="2">The sequence shown here is derived from an EMBL/GenBank/DDBJ whole genome shotgun (WGS) entry which is preliminary data.</text>
</comment>
<keyword evidence="1" id="KW-0472">Membrane</keyword>
<evidence type="ECO:0000313" key="2">
    <source>
        <dbReference type="EMBL" id="OIQ76264.1"/>
    </source>
</evidence>
<proteinExistence type="predicted"/>
<dbReference type="EMBL" id="MLJW01001917">
    <property type="protein sequence ID" value="OIQ76264.1"/>
    <property type="molecule type" value="Genomic_DNA"/>
</dbReference>
<keyword evidence="1" id="KW-0812">Transmembrane</keyword>
<accession>A0A1J5PZ81</accession>